<accession>A0A3Q9FLS4</accession>
<sequence>MENNELTTYIDAYLEGTLSVEEKEVFESRRKDDKTFENEVISQIQLIKTVKRNEFVKKLKAFEESNYPNKTDLIDAYLSNDLTPELSAYVENKLKEDEDFKFEVKAQEQIVAKVRREALKEQLSQFENKQEEVLEEPVPAQPIFKVEKPQESRQAKEISFKVFNPKVIAVAASVCVFILAAVVFFKNDTSTASPIVISSYSIEVINDTESLGFAGDNDPNITIEIVQDESKKGYYHLEDKKLQLFVGENSKGLSKVKLSFDPVSTPSFLLYFNDRDYLIDYTDSPQPLN</sequence>
<keyword evidence="3" id="KW-1185">Reference proteome</keyword>
<proteinExistence type="predicted"/>
<dbReference type="Proteomes" id="UP000267268">
    <property type="component" value="Chromosome 1"/>
</dbReference>
<keyword evidence="1" id="KW-0812">Transmembrane</keyword>
<dbReference type="AlphaFoldDB" id="A0A3Q9FLS4"/>
<dbReference type="KEGG" id="fll:EI427_02310"/>
<protein>
    <submittedName>
        <fullName evidence="2">Uncharacterized protein</fullName>
    </submittedName>
</protein>
<organism evidence="2 3">
    <name type="scientific">Flammeovirga pectinis</name>
    <dbReference type="NCBI Taxonomy" id="2494373"/>
    <lineage>
        <taxon>Bacteria</taxon>
        <taxon>Pseudomonadati</taxon>
        <taxon>Bacteroidota</taxon>
        <taxon>Cytophagia</taxon>
        <taxon>Cytophagales</taxon>
        <taxon>Flammeovirgaceae</taxon>
        <taxon>Flammeovirga</taxon>
    </lineage>
</organism>
<dbReference type="EMBL" id="CP034562">
    <property type="protein sequence ID" value="AZQ61089.1"/>
    <property type="molecule type" value="Genomic_DNA"/>
</dbReference>
<keyword evidence="1" id="KW-1133">Transmembrane helix</keyword>
<feature type="transmembrane region" description="Helical" evidence="1">
    <location>
        <begin position="167"/>
        <end position="185"/>
    </location>
</feature>
<evidence type="ECO:0000313" key="3">
    <source>
        <dbReference type="Proteomes" id="UP000267268"/>
    </source>
</evidence>
<keyword evidence="1" id="KW-0472">Membrane</keyword>
<dbReference type="RefSeq" id="WP_126611175.1">
    <property type="nucleotide sequence ID" value="NZ_CP034562.1"/>
</dbReference>
<evidence type="ECO:0000313" key="2">
    <source>
        <dbReference type="EMBL" id="AZQ61089.1"/>
    </source>
</evidence>
<dbReference type="OrthoDB" id="977164at2"/>
<reference evidence="2 3" key="1">
    <citation type="submission" date="2018-12" db="EMBL/GenBank/DDBJ databases">
        <title>Flammeovirga pectinis sp. nov., isolated from the gut of the Korean scallop, Patinopecten yessoensis.</title>
        <authorList>
            <person name="Bae J.-W."/>
            <person name="Jeong Y.-S."/>
            <person name="Kang W."/>
        </authorList>
    </citation>
    <scope>NUCLEOTIDE SEQUENCE [LARGE SCALE GENOMIC DNA]</scope>
    <source>
        <strain evidence="2 3">L12M1</strain>
    </source>
</reference>
<evidence type="ECO:0000256" key="1">
    <source>
        <dbReference type="SAM" id="Phobius"/>
    </source>
</evidence>
<name>A0A3Q9FLS4_9BACT</name>
<gene>
    <name evidence="2" type="ORF">EI427_02310</name>
</gene>